<organism evidence="1 2">
    <name type="scientific">Arthrobacter glacialis</name>
    <dbReference type="NCBI Taxonomy" id="1664"/>
    <lineage>
        <taxon>Bacteria</taxon>
        <taxon>Bacillati</taxon>
        <taxon>Actinomycetota</taxon>
        <taxon>Actinomycetes</taxon>
        <taxon>Micrococcales</taxon>
        <taxon>Micrococcaceae</taxon>
        <taxon>Arthrobacter</taxon>
    </lineage>
</organism>
<comment type="caution">
    <text evidence="1">The sequence shown here is derived from an EMBL/GenBank/DDBJ whole genome shotgun (WGS) entry which is preliminary data.</text>
</comment>
<evidence type="ECO:0000313" key="2">
    <source>
        <dbReference type="Proteomes" id="UP000237061"/>
    </source>
</evidence>
<name>A0A2S3ZR34_ARTGL</name>
<protein>
    <submittedName>
        <fullName evidence="1">Uncharacterized protein</fullName>
    </submittedName>
</protein>
<sequence length="125" mass="14490">MLPTSENGIDLPRYILVNREMPYCEGMDVRWMPEHNVGEDSDVPTYRARIWSGPPKPGYTWAVDEYEISNASEVREAIAWAEAEAAGRPLEFFVKWFETSLRAPDYEIIQVPRMMKLFGFSPKED</sequence>
<keyword evidence="2" id="KW-1185">Reference proteome</keyword>
<proteinExistence type="predicted"/>
<evidence type="ECO:0000313" key="1">
    <source>
        <dbReference type="EMBL" id="POH71695.1"/>
    </source>
</evidence>
<dbReference type="AlphaFoldDB" id="A0A2S3ZR34"/>
<dbReference type="EMBL" id="PPXC01000025">
    <property type="protein sequence ID" value="POH71695.1"/>
    <property type="molecule type" value="Genomic_DNA"/>
</dbReference>
<accession>A0A2S3ZR34</accession>
<gene>
    <name evidence="1" type="ORF">CVS27_19720</name>
</gene>
<dbReference type="Proteomes" id="UP000237061">
    <property type="component" value="Unassembled WGS sequence"/>
</dbReference>
<reference evidence="1 2" key="1">
    <citation type="submission" date="2018-01" db="EMBL/GenBank/DDBJ databases">
        <title>Arthrobacter sp. nov., from glaciers in China.</title>
        <authorList>
            <person name="Liu Q."/>
            <person name="Xin Y.-H."/>
        </authorList>
    </citation>
    <scope>NUCLEOTIDE SEQUENCE [LARGE SCALE GENOMIC DNA]</scope>
    <source>
        <strain evidence="1 2">HLT2-12-2</strain>
    </source>
</reference>